<feature type="region of interest" description="Disordered" evidence="1">
    <location>
        <begin position="1"/>
        <end position="28"/>
    </location>
</feature>
<reference evidence="2 3" key="1">
    <citation type="submission" date="2018-04" db="EMBL/GenBank/DDBJ databases">
        <title>Bacteria isolated from cave deposits of Manipur.</title>
        <authorList>
            <person name="Sahoo D."/>
            <person name="Sarangthem I."/>
            <person name="Nandeibam J."/>
        </authorList>
    </citation>
    <scope>NUCLEOTIDE SEQUENCE [LARGE SCALE GENOMIC DNA]</scope>
    <source>
        <strain evidence="3">mrc11</strain>
    </source>
</reference>
<gene>
    <name evidence="2" type="ORF">DBZ45_08930</name>
</gene>
<evidence type="ECO:0000313" key="2">
    <source>
        <dbReference type="EMBL" id="RAM37714.1"/>
    </source>
</evidence>
<organism evidence="2 3">
    <name type="scientific">Arthrobacter globiformis</name>
    <dbReference type="NCBI Taxonomy" id="1665"/>
    <lineage>
        <taxon>Bacteria</taxon>
        <taxon>Bacillati</taxon>
        <taxon>Actinomycetota</taxon>
        <taxon>Actinomycetes</taxon>
        <taxon>Micrococcales</taxon>
        <taxon>Micrococcaceae</taxon>
        <taxon>Arthrobacter</taxon>
    </lineage>
</organism>
<protein>
    <submittedName>
        <fullName evidence="2">Uncharacterized protein</fullName>
    </submittedName>
</protein>
<proteinExistence type="predicted"/>
<dbReference type="EMBL" id="QLNP01000067">
    <property type="protein sequence ID" value="RAM37714.1"/>
    <property type="molecule type" value="Genomic_DNA"/>
</dbReference>
<comment type="caution">
    <text evidence="2">The sequence shown here is derived from an EMBL/GenBank/DDBJ whole genome shotgun (WGS) entry which is preliminary data.</text>
</comment>
<feature type="region of interest" description="Disordered" evidence="1">
    <location>
        <begin position="56"/>
        <end position="75"/>
    </location>
</feature>
<feature type="compositionally biased region" description="Low complexity" evidence="1">
    <location>
        <begin position="15"/>
        <end position="28"/>
    </location>
</feature>
<sequence length="75" mass="7613">MTRAAARKADDAPADTEAPTAAGPAPADVTVRVAAPYQVSHDGKVYGSGESVTVPADVAEPWPPVGWVNTGNKAK</sequence>
<name>A0A328HHT5_ARTGO</name>
<dbReference type="Proteomes" id="UP000249166">
    <property type="component" value="Unassembled WGS sequence"/>
</dbReference>
<dbReference type="RefSeq" id="WP_111903562.1">
    <property type="nucleotide sequence ID" value="NZ_QLNP01000067.1"/>
</dbReference>
<dbReference type="OrthoDB" id="4763581at2"/>
<evidence type="ECO:0000313" key="3">
    <source>
        <dbReference type="Proteomes" id="UP000249166"/>
    </source>
</evidence>
<dbReference type="AlphaFoldDB" id="A0A328HHT5"/>
<accession>A0A328HHT5</accession>
<evidence type="ECO:0000256" key="1">
    <source>
        <dbReference type="SAM" id="MobiDB-lite"/>
    </source>
</evidence>